<dbReference type="RefSeq" id="WP_264792415.1">
    <property type="nucleotide sequence ID" value="NZ_AP026867.1"/>
</dbReference>
<evidence type="ECO:0008006" key="3">
    <source>
        <dbReference type="Google" id="ProtNLM"/>
    </source>
</evidence>
<accession>A0A915YDS9</accession>
<dbReference type="KEGG" id="aup:AsAng_0019240"/>
<keyword evidence="2" id="KW-1185">Reference proteome</keyword>
<dbReference type="SUPFAM" id="SSF56925">
    <property type="entry name" value="OMPA-like"/>
    <property type="match status" value="1"/>
</dbReference>
<dbReference type="EMBL" id="AP026867">
    <property type="protein sequence ID" value="BDS11212.1"/>
    <property type="molecule type" value="Genomic_DNA"/>
</dbReference>
<dbReference type="AlphaFoldDB" id="A0A915YDS9"/>
<evidence type="ECO:0000313" key="1">
    <source>
        <dbReference type="EMBL" id="BDS11212.1"/>
    </source>
</evidence>
<name>A0A915YDS9_9BACT</name>
<dbReference type="Proteomes" id="UP001060919">
    <property type="component" value="Chromosome"/>
</dbReference>
<dbReference type="InterPro" id="IPR011250">
    <property type="entry name" value="OMP/PagP_B-barrel"/>
</dbReference>
<protein>
    <recommendedName>
        <fullName evidence="3">Outer membrane protein beta-barrel domain-containing protein</fullName>
    </recommendedName>
</protein>
<proteinExistence type="predicted"/>
<reference evidence="1" key="1">
    <citation type="submission" date="2022-09" db="EMBL/GenBank/DDBJ databases">
        <title>Aureispira anguillicida sp. nov., isolated from Leptocephalus of Japanese eel Anguilla japonica.</title>
        <authorList>
            <person name="Yuasa K."/>
            <person name="Mekata T."/>
            <person name="Ikunari K."/>
        </authorList>
    </citation>
    <scope>NUCLEOTIDE SEQUENCE</scope>
    <source>
        <strain evidence="1">EL160426</strain>
    </source>
</reference>
<dbReference type="Gene3D" id="2.40.160.20">
    <property type="match status" value="1"/>
</dbReference>
<sequence length="220" mass="24613">MKKAFLIIILLIPFILSAQELKKKNSINAVTGIAIGSGVGQYYRGESELSMNLGPSSNSNYPKTISFAPNYRFGLDYQRALIPRLFAKAGIRFSNWNLKTINDTNESAMLETWNVEIPLAFQYHLGQKKWSPYIEGGINAIIGLAYHDNMTSLSLAAHIGLGLSYQASDRISVYGQLSSRAHFIPKMRYIEHEQTTHIAESGLMIFPYEIGMELGAAFHF</sequence>
<evidence type="ECO:0000313" key="2">
    <source>
        <dbReference type="Proteomes" id="UP001060919"/>
    </source>
</evidence>
<gene>
    <name evidence="1" type="ORF">AsAng_0019240</name>
</gene>
<organism evidence="1 2">
    <name type="scientific">Aureispira anguillae</name>
    <dbReference type="NCBI Taxonomy" id="2864201"/>
    <lineage>
        <taxon>Bacteria</taxon>
        <taxon>Pseudomonadati</taxon>
        <taxon>Bacteroidota</taxon>
        <taxon>Saprospiria</taxon>
        <taxon>Saprospirales</taxon>
        <taxon>Saprospiraceae</taxon>
        <taxon>Aureispira</taxon>
    </lineage>
</organism>